<dbReference type="Gene3D" id="1.10.238.10">
    <property type="entry name" value="EF-hand"/>
    <property type="match status" value="2"/>
</dbReference>
<dbReference type="PROSITE" id="PS50222">
    <property type="entry name" value="EF_HAND_2"/>
    <property type="match status" value="2"/>
</dbReference>
<feature type="compositionally biased region" description="Gly residues" evidence="1">
    <location>
        <begin position="145"/>
        <end position="155"/>
    </location>
</feature>
<dbReference type="RefSeq" id="WP_169495254.1">
    <property type="nucleotide sequence ID" value="NZ_JABBGM010000016.1"/>
</dbReference>
<dbReference type="InterPro" id="IPR002048">
    <property type="entry name" value="EF_hand_dom"/>
</dbReference>
<feature type="region of interest" description="Disordered" evidence="1">
    <location>
        <begin position="103"/>
        <end position="155"/>
    </location>
</feature>
<feature type="chain" id="PRO_5031250375" evidence="2">
    <location>
        <begin position="25"/>
        <end position="233"/>
    </location>
</feature>
<feature type="domain" description="EF-hand" evidence="3">
    <location>
        <begin position="72"/>
        <end position="107"/>
    </location>
</feature>
<accession>A0A7Y0BT26</accession>
<dbReference type="GO" id="GO:0005509">
    <property type="term" value="F:calcium ion binding"/>
    <property type="evidence" value="ECO:0007669"/>
    <property type="project" value="InterPro"/>
</dbReference>
<feature type="domain" description="EF-hand" evidence="3">
    <location>
        <begin position="178"/>
        <end position="213"/>
    </location>
</feature>
<gene>
    <name evidence="4" type="ORF">HHL27_20490</name>
</gene>
<dbReference type="SUPFAM" id="SSF47473">
    <property type="entry name" value="EF-hand"/>
    <property type="match status" value="1"/>
</dbReference>
<evidence type="ECO:0000259" key="3">
    <source>
        <dbReference type="PROSITE" id="PS50222"/>
    </source>
</evidence>
<organism evidence="4 5">
    <name type="scientific">Novosphingobium olei</name>
    <dbReference type="NCBI Taxonomy" id="2728851"/>
    <lineage>
        <taxon>Bacteria</taxon>
        <taxon>Pseudomonadati</taxon>
        <taxon>Pseudomonadota</taxon>
        <taxon>Alphaproteobacteria</taxon>
        <taxon>Sphingomonadales</taxon>
        <taxon>Sphingomonadaceae</taxon>
        <taxon>Novosphingobium</taxon>
    </lineage>
</organism>
<evidence type="ECO:0000256" key="1">
    <source>
        <dbReference type="SAM" id="MobiDB-lite"/>
    </source>
</evidence>
<evidence type="ECO:0000313" key="5">
    <source>
        <dbReference type="Proteomes" id="UP000583556"/>
    </source>
</evidence>
<comment type="caution">
    <text evidence="4">The sequence shown here is derived from an EMBL/GenBank/DDBJ whole genome shotgun (WGS) entry which is preliminary data.</text>
</comment>
<dbReference type="InterPro" id="IPR018247">
    <property type="entry name" value="EF_Hand_1_Ca_BS"/>
</dbReference>
<dbReference type="AlphaFoldDB" id="A0A7Y0BT26"/>
<reference evidence="4 5" key="1">
    <citation type="submission" date="2020-04" db="EMBL/GenBank/DDBJ databases">
        <title>Novosphingobium sp. TW-4 isolated from soil.</title>
        <authorList>
            <person name="Dahal R.H."/>
            <person name="Chaudhary D.K."/>
        </authorList>
    </citation>
    <scope>NUCLEOTIDE SEQUENCE [LARGE SCALE GENOMIC DNA]</scope>
    <source>
        <strain evidence="4 5">TW-4</strain>
    </source>
</reference>
<dbReference type="PROSITE" id="PS00018">
    <property type="entry name" value="EF_HAND_1"/>
    <property type="match status" value="1"/>
</dbReference>
<evidence type="ECO:0000256" key="2">
    <source>
        <dbReference type="SAM" id="SignalP"/>
    </source>
</evidence>
<sequence length="233" mass="24326">MTMKKYTLGLSAAAMLLGAGALYAAAPDGKARPMRADADGNGEVTWAEAKAKADEMWTKLDVNGDGKLDQADRDAKLAKKFDEIDTNHDGSISRDEFVAHHRAMKGPMDGPGRGEPGAPPPPTAGASGPMAGGPDGPMRGHRGMRGPGHGGPGGDMMGGPMVAMMADANKDGVVTRAEYDAAVKAHFDKVDTNHDGKITREERRAAFQAMRPRARDGEPMGGMGDMPPPPPGE</sequence>
<dbReference type="PANTHER" id="PTHR10827:SF85">
    <property type="entry name" value="CALCIUM-BINDING PROTEIN"/>
    <property type="match status" value="1"/>
</dbReference>
<proteinExistence type="predicted"/>
<dbReference type="EMBL" id="JABBGM010000016">
    <property type="protein sequence ID" value="NML96049.1"/>
    <property type="molecule type" value="Genomic_DNA"/>
</dbReference>
<feature type="region of interest" description="Disordered" evidence="1">
    <location>
        <begin position="209"/>
        <end position="233"/>
    </location>
</feature>
<evidence type="ECO:0000313" key="4">
    <source>
        <dbReference type="EMBL" id="NML96049.1"/>
    </source>
</evidence>
<keyword evidence="2" id="KW-0732">Signal</keyword>
<dbReference type="SMART" id="SM00054">
    <property type="entry name" value="EFh"/>
    <property type="match status" value="3"/>
</dbReference>
<dbReference type="Pfam" id="PF13202">
    <property type="entry name" value="EF-hand_5"/>
    <property type="match status" value="2"/>
</dbReference>
<name>A0A7Y0BT26_9SPHN</name>
<protein>
    <submittedName>
        <fullName evidence="4">Calcium-binding protein</fullName>
    </submittedName>
</protein>
<dbReference type="PANTHER" id="PTHR10827">
    <property type="entry name" value="RETICULOCALBIN"/>
    <property type="match status" value="1"/>
</dbReference>
<keyword evidence="5" id="KW-1185">Reference proteome</keyword>
<dbReference type="InterPro" id="IPR011992">
    <property type="entry name" value="EF-hand-dom_pair"/>
</dbReference>
<dbReference type="Proteomes" id="UP000583556">
    <property type="component" value="Unassembled WGS sequence"/>
</dbReference>
<feature type="signal peptide" evidence="2">
    <location>
        <begin position="1"/>
        <end position="24"/>
    </location>
</feature>